<sequence>MILSRQITFKFAKKPRVEVVLNVYLYCCKPSSIEKIFEFMMEYLELLYKCFTVFSRVFGYFCKHCLCRNQIFRTSISVKLVLYCMLNLLLEFKNLSKLTHFLLQ</sequence>
<gene>
    <name evidence="1" type="ORF">PanWU01x14_107060</name>
</gene>
<protein>
    <submittedName>
        <fullName evidence="1">Uncharacterized protein</fullName>
    </submittedName>
</protein>
<dbReference type="Proteomes" id="UP000237105">
    <property type="component" value="Unassembled WGS sequence"/>
</dbReference>
<keyword evidence="2" id="KW-1185">Reference proteome</keyword>
<dbReference type="AlphaFoldDB" id="A0A2P5D0W0"/>
<organism evidence="1 2">
    <name type="scientific">Parasponia andersonii</name>
    <name type="common">Sponia andersonii</name>
    <dbReference type="NCBI Taxonomy" id="3476"/>
    <lineage>
        <taxon>Eukaryota</taxon>
        <taxon>Viridiplantae</taxon>
        <taxon>Streptophyta</taxon>
        <taxon>Embryophyta</taxon>
        <taxon>Tracheophyta</taxon>
        <taxon>Spermatophyta</taxon>
        <taxon>Magnoliopsida</taxon>
        <taxon>eudicotyledons</taxon>
        <taxon>Gunneridae</taxon>
        <taxon>Pentapetalae</taxon>
        <taxon>rosids</taxon>
        <taxon>fabids</taxon>
        <taxon>Rosales</taxon>
        <taxon>Cannabaceae</taxon>
        <taxon>Parasponia</taxon>
    </lineage>
</organism>
<dbReference type="EMBL" id="JXTB01000076">
    <property type="protein sequence ID" value="PON66920.1"/>
    <property type="molecule type" value="Genomic_DNA"/>
</dbReference>
<evidence type="ECO:0000313" key="1">
    <source>
        <dbReference type="EMBL" id="PON66920.1"/>
    </source>
</evidence>
<proteinExistence type="predicted"/>
<dbReference type="OrthoDB" id="10316727at2759"/>
<evidence type="ECO:0000313" key="2">
    <source>
        <dbReference type="Proteomes" id="UP000237105"/>
    </source>
</evidence>
<reference evidence="2" key="1">
    <citation type="submission" date="2016-06" db="EMBL/GenBank/DDBJ databases">
        <title>Parallel loss of symbiosis genes in relatives of nitrogen-fixing non-legume Parasponia.</title>
        <authorList>
            <person name="Van Velzen R."/>
            <person name="Holmer R."/>
            <person name="Bu F."/>
            <person name="Rutten L."/>
            <person name="Van Zeijl A."/>
            <person name="Liu W."/>
            <person name="Santuari L."/>
            <person name="Cao Q."/>
            <person name="Sharma T."/>
            <person name="Shen D."/>
            <person name="Roswanjaya Y."/>
            <person name="Wardhani T."/>
            <person name="Kalhor M.S."/>
            <person name="Jansen J."/>
            <person name="Van den Hoogen J."/>
            <person name="Gungor B."/>
            <person name="Hartog M."/>
            <person name="Hontelez J."/>
            <person name="Verver J."/>
            <person name="Yang W.-C."/>
            <person name="Schijlen E."/>
            <person name="Repin R."/>
            <person name="Schilthuizen M."/>
            <person name="Schranz E."/>
            <person name="Heidstra R."/>
            <person name="Miyata K."/>
            <person name="Fedorova E."/>
            <person name="Kohlen W."/>
            <person name="Bisseling T."/>
            <person name="Smit S."/>
            <person name="Geurts R."/>
        </authorList>
    </citation>
    <scope>NUCLEOTIDE SEQUENCE [LARGE SCALE GENOMIC DNA]</scope>
    <source>
        <strain evidence="2">cv. WU1-14</strain>
    </source>
</reference>
<accession>A0A2P5D0W0</accession>
<comment type="caution">
    <text evidence="1">The sequence shown here is derived from an EMBL/GenBank/DDBJ whole genome shotgun (WGS) entry which is preliminary data.</text>
</comment>
<name>A0A2P5D0W0_PARAD</name>